<dbReference type="CDD" id="cd06727">
    <property type="entry name" value="PDZ1_ZO1-like"/>
    <property type="match status" value="1"/>
</dbReference>
<feature type="region of interest" description="Disordered" evidence="12">
    <location>
        <begin position="932"/>
        <end position="1038"/>
    </location>
</feature>
<dbReference type="FunFam" id="2.30.42.10:FF:000013">
    <property type="entry name" value="Putative tight junction protein ZO-1"/>
    <property type="match status" value="1"/>
</dbReference>
<evidence type="ECO:0000256" key="3">
    <source>
        <dbReference type="ARBA" id="ARBA00007014"/>
    </source>
</evidence>
<dbReference type="PANTHER" id="PTHR13865:SF11">
    <property type="entry name" value="TIGHT JUNCTION PROTEIN ZO-3"/>
    <property type="match status" value="1"/>
</dbReference>
<dbReference type="InterPro" id="IPR036034">
    <property type="entry name" value="PDZ_sf"/>
</dbReference>
<dbReference type="InterPro" id="IPR008145">
    <property type="entry name" value="GK/Ca_channel_bsu"/>
</dbReference>
<evidence type="ECO:0000313" key="17">
    <source>
        <dbReference type="Proteomes" id="UP001166674"/>
    </source>
</evidence>
<feature type="compositionally biased region" description="Basic and acidic residues" evidence="12">
    <location>
        <begin position="1002"/>
        <end position="1023"/>
    </location>
</feature>
<dbReference type="AlphaFoldDB" id="A0AA41MLH3"/>
<dbReference type="GO" id="GO:0150105">
    <property type="term" value="P:protein localization to cell-cell junction"/>
    <property type="evidence" value="ECO:0007669"/>
    <property type="project" value="TreeGrafter"/>
</dbReference>
<dbReference type="CDD" id="cd06728">
    <property type="entry name" value="PDZ2_ZO1-like_ds"/>
    <property type="match status" value="1"/>
</dbReference>
<name>A0AA41MLH3_SCICA</name>
<dbReference type="PROSITE" id="PS50052">
    <property type="entry name" value="GUANYLATE_KINASE_2"/>
    <property type="match status" value="1"/>
</dbReference>
<dbReference type="InterPro" id="IPR001478">
    <property type="entry name" value="PDZ"/>
</dbReference>
<evidence type="ECO:0000256" key="12">
    <source>
        <dbReference type="SAM" id="MobiDB-lite"/>
    </source>
</evidence>
<feature type="domain" description="PDZ" evidence="15">
    <location>
        <begin position="290"/>
        <end position="367"/>
    </location>
</feature>
<dbReference type="GO" id="GO:0050839">
    <property type="term" value="F:cell adhesion molecule binding"/>
    <property type="evidence" value="ECO:0007669"/>
    <property type="project" value="TreeGrafter"/>
</dbReference>
<dbReference type="PRINTS" id="PR01600">
    <property type="entry name" value="ZONOCCLUDNS3"/>
</dbReference>
<dbReference type="Gene3D" id="2.30.30.40">
    <property type="entry name" value="SH3 Domains"/>
    <property type="match status" value="1"/>
</dbReference>
<feature type="compositionally biased region" description="Polar residues" evidence="12">
    <location>
        <begin position="989"/>
        <end position="1001"/>
    </location>
</feature>
<dbReference type="GO" id="GO:0098609">
    <property type="term" value="P:cell-cell adhesion"/>
    <property type="evidence" value="ECO:0007669"/>
    <property type="project" value="TreeGrafter"/>
</dbReference>
<dbReference type="InterPro" id="IPR005420">
    <property type="entry name" value="ZO-3"/>
</dbReference>
<evidence type="ECO:0000256" key="11">
    <source>
        <dbReference type="PROSITE-ProRule" id="PRU00192"/>
    </source>
</evidence>
<dbReference type="InterPro" id="IPR008144">
    <property type="entry name" value="Guanylate_kin-like_dom"/>
</dbReference>
<feature type="compositionally biased region" description="Basic residues" evidence="12">
    <location>
        <begin position="248"/>
        <end position="258"/>
    </location>
</feature>
<comment type="caution">
    <text evidence="16">The sequence shown here is derived from an EMBL/GenBank/DDBJ whole genome shotgun (WGS) entry which is preliminary data.</text>
</comment>
<protein>
    <submittedName>
        <fullName evidence="16">Tight junction protein ZO-3</fullName>
    </submittedName>
</protein>
<dbReference type="Gene3D" id="2.30.42.10">
    <property type="match status" value="3"/>
</dbReference>
<feature type="domain" description="SH3" evidence="13">
    <location>
        <begin position="608"/>
        <end position="681"/>
    </location>
</feature>
<evidence type="ECO:0000256" key="2">
    <source>
        <dbReference type="ARBA" id="ARBA00004435"/>
    </source>
</evidence>
<dbReference type="InterPro" id="IPR036028">
    <property type="entry name" value="SH3-like_dom_sf"/>
</dbReference>
<feature type="compositionally biased region" description="Basic and acidic residues" evidence="12">
    <location>
        <begin position="488"/>
        <end position="498"/>
    </location>
</feature>
<dbReference type="EMBL" id="JAATJV010215371">
    <property type="protein sequence ID" value="MBZ3873983.1"/>
    <property type="molecule type" value="Genomic_DNA"/>
</dbReference>
<dbReference type="InterPro" id="IPR001452">
    <property type="entry name" value="SH3_domain"/>
</dbReference>
<evidence type="ECO:0000259" key="15">
    <source>
        <dbReference type="PROSITE" id="PS50106"/>
    </source>
</evidence>
<keyword evidence="5 11" id="KW-0728">SH3 domain</keyword>
<dbReference type="GO" id="GO:0045216">
    <property type="term" value="P:cell-cell junction organization"/>
    <property type="evidence" value="ECO:0007669"/>
    <property type="project" value="TreeGrafter"/>
</dbReference>
<keyword evidence="4" id="KW-0796">Tight junction</keyword>
<keyword evidence="10" id="KW-0472">Membrane</keyword>
<dbReference type="InterPro" id="IPR005417">
    <property type="entry name" value="ZO"/>
</dbReference>
<dbReference type="Pfam" id="PF00625">
    <property type="entry name" value="Guanylate_kin"/>
    <property type="match status" value="1"/>
</dbReference>
<evidence type="ECO:0000256" key="1">
    <source>
        <dbReference type="ARBA" id="ARBA00004413"/>
    </source>
</evidence>
<feature type="domain" description="PDZ" evidence="15">
    <location>
        <begin position="109"/>
        <end position="194"/>
    </location>
</feature>
<dbReference type="GO" id="GO:0005886">
    <property type="term" value="C:plasma membrane"/>
    <property type="evidence" value="ECO:0007669"/>
    <property type="project" value="UniProtKB-SubCell"/>
</dbReference>
<dbReference type="SMART" id="SM00228">
    <property type="entry name" value="PDZ"/>
    <property type="match status" value="3"/>
</dbReference>
<feature type="region of interest" description="Disordered" evidence="12">
    <location>
        <begin position="196"/>
        <end position="268"/>
    </location>
</feature>
<dbReference type="Pfam" id="PF00595">
    <property type="entry name" value="PDZ"/>
    <property type="match status" value="3"/>
</dbReference>
<dbReference type="SUPFAM" id="SSF50156">
    <property type="entry name" value="PDZ domain-like"/>
    <property type="match status" value="3"/>
</dbReference>
<dbReference type="SUPFAM" id="SSF52540">
    <property type="entry name" value="P-loop containing nucleoside triphosphate hydrolases"/>
    <property type="match status" value="1"/>
</dbReference>
<reference evidence="16" key="1">
    <citation type="submission" date="2020-03" db="EMBL/GenBank/DDBJ databases">
        <title>Studies in the Genomics of Life Span.</title>
        <authorList>
            <person name="Glass D."/>
        </authorList>
    </citation>
    <scope>NUCLEOTIDE SEQUENCE</scope>
    <source>
        <strain evidence="16">SUZIE</strain>
        <tissue evidence="16">Muscle</tissue>
    </source>
</reference>
<dbReference type="CDD" id="cd06729">
    <property type="entry name" value="PDZ3_ZO1-like_domain"/>
    <property type="match status" value="1"/>
</dbReference>
<accession>A0AA41MLH3</accession>
<evidence type="ECO:0000256" key="4">
    <source>
        <dbReference type="ARBA" id="ARBA00022427"/>
    </source>
</evidence>
<dbReference type="GO" id="GO:0005923">
    <property type="term" value="C:bicellular tight junction"/>
    <property type="evidence" value="ECO:0007669"/>
    <property type="project" value="UniProtKB-SubCell"/>
</dbReference>
<dbReference type="Gene3D" id="3.40.50.300">
    <property type="entry name" value="P-loop containing nucleotide triphosphate hydrolases"/>
    <property type="match status" value="1"/>
</dbReference>
<evidence type="ECO:0000259" key="14">
    <source>
        <dbReference type="PROSITE" id="PS50052"/>
    </source>
</evidence>
<dbReference type="SMART" id="SM00326">
    <property type="entry name" value="SH3"/>
    <property type="match status" value="1"/>
</dbReference>
<keyword evidence="7" id="KW-0597">Phosphoprotein</keyword>
<evidence type="ECO:0000256" key="8">
    <source>
        <dbReference type="ARBA" id="ARBA00022737"/>
    </source>
</evidence>
<dbReference type="PROSITE" id="PS50106">
    <property type="entry name" value="PDZ"/>
    <property type="match status" value="3"/>
</dbReference>
<dbReference type="InterPro" id="IPR027417">
    <property type="entry name" value="P-loop_NTPase"/>
</dbReference>
<dbReference type="PROSITE" id="PS50002">
    <property type="entry name" value="SH3"/>
    <property type="match status" value="1"/>
</dbReference>
<dbReference type="PANTHER" id="PTHR13865">
    <property type="entry name" value="TIGHT JUNCTION PROTEIN"/>
    <property type="match status" value="1"/>
</dbReference>
<dbReference type="GO" id="GO:0090557">
    <property type="term" value="P:establishment of endothelial intestinal barrier"/>
    <property type="evidence" value="ECO:0007669"/>
    <property type="project" value="TreeGrafter"/>
</dbReference>
<evidence type="ECO:0000313" key="16">
    <source>
        <dbReference type="EMBL" id="MBZ3873983.1"/>
    </source>
</evidence>
<evidence type="ECO:0000259" key="13">
    <source>
        <dbReference type="PROSITE" id="PS50002"/>
    </source>
</evidence>
<feature type="domain" description="PDZ" evidence="15">
    <location>
        <begin position="513"/>
        <end position="579"/>
    </location>
</feature>
<evidence type="ECO:0000256" key="10">
    <source>
        <dbReference type="ARBA" id="ARBA00023136"/>
    </source>
</evidence>
<feature type="domain" description="Guanylate kinase-like" evidence="14">
    <location>
        <begin position="686"/>
        <end position="893"/>
    </location>
</feature>
<dbReference type="GO" id="GO:1905605">
    <property type="term" value="P:positive regulation of blood-brain barrier permeability"/>
    <property type="evidence" value="ECO:0007669"/>
    <property type="project" value="TreeGrafter"/>
</dbReference>
<evidence type="ECO:0000256" key="9">
    <source>
        <dbReference type="ARBA" id="ARBA00022949"/>
    </source>
</evidence>
<comment type="similarity">
    <text evidence="3">Belongs to the MAGUK family.</text>
</comment>
<evidence type="ECO:0000256" key="5">
    <source>
        <dbReference type="ARBA" id="ARBA00022443"/>
    </source>
</evidence>
<feature type="region of interest" description="Disordered" evidence="12">
    <location>
        <begin position="380"/>
        <end position="460"/>
    </location>
</feature>
<keyword evidence="17" id="KW-1185">Reference proteome</keyword>
<dbReference type="Proteomes" id="UP001166674">
    <property type="component" value="Unassembled WGS sequence"/>
</dbReference>
<feature type="region of interest" description="Disordered" evidence="12">
    <location>
        <begin position="473"/>
        <end position="513"/>
    </location>
</feature>
<evidence type="ECO:0000256" key="7">
    <source>
        <dbReference type="ARBA" id="ARBA00022553"/>
    </source>
</evidence>
<proteinExistence type="inferred from homology"/>
<gene>
    <name evidence="16" type="ORF">SUZIE_125665</name>
</gene>
<dbReference type="Pfam" id="PF07653">
    <property type="entry name" value="SH3_2"/>
    <property type="match status" value="1"/>
</dbReference>
<feature type="region of interest" description="Disordered" evidence="12">
    <location>
        <begin position="13"/>
        <end position="50"/>
    </location>
</feature>
<sequence length="1038" mass="112104">MTSAAHLACGALRWNPGAGAAGGRVPHRTVTSAFPRPRVPGRLRRSGGPWPRAAPTHGLRFVPPPEGAVGHDGGVVSPGARSSPREGHRGKPIFQVAGMEELTIWEQHTATLCKDPHRGFGIAISGGRDRPRGPGGAVVVSDVVPGGPAEGRLLTGDHIVMVNGVSVESVSSTFVIQILRTCAKVANVTVKRPRRVQLPATKSSTLGPGHQGSDEENGPPRLEEADHGQGYEGDSSSGSGRSGGERSRRARAGRRGRRSPGGGSEAHGLALVSGFKRLPRQDVLMRPLKSVLVKRKSGEEFGVRLGSRIFIKHIAESGLAARHRGLREGDLVLQINGVSSENLSLSDTRRLIEKSEGKLTLLVLRDQGQFLVNIPPAVSDSDSSVLEDISDLTSELSQAPPSHVPPPPRQGPRQQSPEASAAASPVCVPGREERGAGAAFPRRAAERAGPERPALLWHGRGPRAAIHRLLGLRQPESPAQGPEAVVDSPRESSCDVHRAPSGQSLEDRGYSPDTRVVRFPKGASIGLRLAGGNDVGIFVSGVQAGSPADGQDIQEGDQILQVNGTSFRSLTREEAVGFLLGLPPGEDVELLMQRKQDIFQKMVQSRLGDSFYVRTHFELEPSPPSGLGFTRGDVFHVVDTLYPGPGPGHRGGHWLAARMGRDLREQERGLIPSQSRAEQLASLEAAQRAVGLGPGSSGGSNARAEFWRLRGLRRGAKRTTQRSREDLSALTRQGRYPPYERVALREASFKRPVVILGPVADIAMQKLTADMPDQFEIAESMSRTDSPSKIIKLDTVRVIAEKDKHALLDVTPSAIERLNYVQYYPIVIFCSPESRVALKALREWLAPASRRSSRRLYTQAQKLRKHSGHLFTATVALNGTSDSWYQELKAIVQEQQTRPIWTAEDQLDSPSEDHLDLPGLSLADSAADLSCDSRANSDYEDTDGEGGPLTDLDEGPQALALARSSEPVQLDEPLSPRDCGGLPAHQGPQVDSSRPQGQWRQDSMRTYEREALRKKFTRARDVDSSDEDGYDWGPATDL</sequence>
<evidence type="ECO:0000256" key="6">
    <source>
        <dbReference type="ARBA" id="ARBA00022475"/>
    </source>
</evidence>
<comment type="subcellular location">
    <subcellularLocation>
        <location evidence="2">Cell junction</location>
        <location evidence="2">Tight junction</location>
    </subcellularLocation>
    <subcellularLocation>
        <location evidence="1">Cell membrane</location>
        <topology evidence="1">Peripheral membrane protein</topology>
        <orientation evidence="1">Cytoplasmic side</orientation>
    </subcellularLocation>
</comment>
<keyword evidence="6" id="KW-1003">Cell membrane</keyword>
<dbReference type="SMART" id="SM00072">
    <property type="entry name" value="GuKc"/>
    <property type="match status" value="1"/>
</dbReference>
<keyword evidence="9" id="KW-0965">Cell junction</keyword>
<dbReference type="SUPFAM" id="SSF50044">
    <property type="entry name" value="SH3-domain"/>
    <property type="match status" value="1"/>
</dbReference>
<organism evidence="16 17">
    <name type="scientific">Sciurus carolinensis</name>
    <name type="common">Eastern gray squirrel</name>
    <dbReference type="NCBI Taxonomy" id="30640"/>
    <lineage>
        <taxon>Eukaryota</taxon>
        <taxon>Metazoa</taxon>
        <taxon>Chordata</taxon>
        <taxon>Craniata</taxon>
        <taxon>Vertebrata</taxon>
        <taxon>Euteleostomi</taxon>
        <taxon>Mammalia</taxon>
        <taxon>Eutheria</taxon>
        <taxon>Euarchontoglires</taxon>
        <taxon>Glires</taxon>
        <taxon>Rodentia</taxon>
        <taxon>Sciuromorpha</taxon>
        <taxon>Sciuridae</taxon>
        <taxon>Sciurinae</taxon>
        <taxon>Sciurini</taxon>
        <taxon>Sciurus</taxon>
    </lineage>
</organism>
<dbReference type="PRINTS" id="PR01597">
    <property type="entry name" value="ZONOCCLUDNS"/>
</dbReference>
<keyword evidence="8" id="KW-0677">Repeat</keyword>
<feature type="compositionally biased region" description="Low complexity" evidence="12">
    <location>
        <begin position="411"/>
        <end position="424"/>
    </location>
</feature>
<dbReference type="FunFam" id="3.40.50.300:FF:000110">
    <property type="entry name" value="tight junction protein ZO-1 isoform X1"/>
    <property type="match status" value="1"/>
</dbReference>